<dbReference type="FunFam" id="2.60.40.820:FF:000011">
    <property type="entry name" value="T-box transcription factor TBX21"/>
    <property type="match status" value="1"/>
</dbReference>
<dbReference type="SMART" id="SM00425">
    <property type="entry name" value="TBOX"/>
    <property type="match status" value="1"/>
</dbReference>
<dbReference type="PROSITE" id="PS01283">
    <property type="entry name" value="TBOX_1"/>
    <property type="match status" value="1"/>
</dbReference>
<gene>
    <name evidence="17" type="primary">tbr</name>
</gene>
<keyword evidence="2" id="KW-0678">Repressor</keyword>
<organism evidence="17">
    <name type="scientific">Scaphechinus mirabilis</name>
    <name type="common">Sand dollar</name>
    <dbReference type="NCBI Taxonomy" id="262334"/>
    <lineage>
        <taxon>Eukaryota</taxon>
        <taxon>Metazoa</taxon>
        <taxon>Echinodermata</taxon>
        <taxon>Eleutherozoa</taxon>
        <taxon>Echinozoa</taxon>
        <taxon>Echinoidea</taxon>
        <taxon>Euechinoidea</taxon>
        <taxon>Gnathostomata</taxon>
        <taxon>Clypeasteroida</taxon>
        <taxon>Scutellidae</taxon>
        <taxon>Scaphechinus</taxon>
    </lineage>
</organism>
<keyword evidence="9" id="KW-0804">Transcription</keyword>
<feature type="compositionally biased region" description="Basic residues" evidence="15">
    <location>
        <begin position="632"/>
        <end position="644"/>
    </location>
</feature>
<feature type="compositionally biased region" description="Polar residues" evidence="15">
    <location>
        <begin position="661"/>
        <end position="672"/>
    </location>
</feature>
<feature type="region of interest" description="Disordered" evidence="15">
    <location>
        <begin position="1"/>
        <end position="70"/>
    </location>
</feature>
<feature type="domain" description="T-box" evidence="16">
    <location>
        <begin position="394"/>
        <end position="568"/>
    </location>
</feature>
<evidence type="ECO:0000256" key="6">
    <source>
        <dbReference type="ARBA" id="ARBA00023015"/>
    </source>
</evidence>
<feature type="region of interest" description="Disordered" evidence="15">
    <location>
        <begin position="827"/>
        <end position="902"/>
    </location>
</feature>
<dbReference type="GO" id="GO:0045893">
    <property type="term" value="P:positive regulation of DNA-templated transcription"/>
    <property type="evidence" value="ECO:0007669"/>
    <property type="project" value="InterPro"/>
</dbReference>
<dbReference type="GO" id="GO:0045892">
    <property type="term" value="P:negative regulation of DNA-templated transcription"/>
    <property type="evidence" value="ECO:0007669"/>
    <property type="project" value="UniProtKB-ARBA"/>
</dbReference>
<dbReference type="PANTHER" id="PTHR11267">
    <property type="entry name" value="T-BOX PROTEIN-RELATED"/>
    <property type="match status" value="1"/>
</dbReference>
<feature type="compositionally biased region" description="Polar residues" evidence="15">
    <location>
        <begin position="45"/>
        <end position="59"/>
    </location>
</feature>
<evidence type="ECO:0000256" key="14">
    <source>
        <dbReference type="PROSITE-ProRule" id="PRU00201"/>
    </source>
</evidence>
<feature type="compositionally biased region" description="Low complexity" evidence="15">
    <location>
        <begin position="704"/>
        <end position="715"/>
    </location>
</feature>
<feature type="region of interest" description="Disordered" evidence="15">
    <location>
        <begin position="632"/>
        <end position="749"/>
    </location>
</feature>
<dbReference type="InterPro" id="IPR008967">
    <property type="entry name" value="p53-like_TF_DNA-bd_sf"/>
</dbReference>
<dbReference type="GO" id="GO:0005634">
    <property type="term" value="C:nucleus"/>
    <property type="evidence" value="ECO:0007669"/>
    <property type="project" value="UniProtKB-SubCell"/>
</dbReference>
<dbReference type="InterPro" id="IPR018186">
    <property type="entry name" value="TF_T-box_CS"/>
</dbReference>
<feature type="region of interest" description="Disordered" evidence="15">
    <location>
        <begin position="580"/>
        <end position="600"/>
    </location>
</feature>
<dbReference type="InterPro" id="IPR036960">
    <property type="entry name" value="T-box_sf"/>
</dbReference>
<keyword evidence="8" id="KW-0010">Activator</keyword>
<comment type="subcellular location">
    <subcellularLocation>
        <location evidence="1 14">Nucleus</location>
    </subcellularLocation>
</comment>
<evidence type="ECO:0000256" key="11">
    <source>
        <dbReference type="ARBA" id="ARBA00072238"/>
    </source>
</evidence>
<keyword evidence="5" id="KW-0832">Ubl conjugation</keyword>
<dbReference type="GO" id="GO:0001708">
    <property type="term" value="P:cell fate specification"/>
    <property type="evidence" value="ECO:0007669"/>
    <property type="project" value="TreeGrafter"/>
</dbReference>
<evidence type="ECO:0000256" key="10">
    <source>
        <dbReference type="ARBA" id="ARBA00023242"/>
    </source>
</evidence>
<dbReference type="PROSITE" id="PS01264">
    <property type="entry name" value="TBOX_2"/>
    <property type="match status" value="1"/>
</dbReference>
<evidence type="ECO:0000259" key="16">
    <source>
        <dbReference type="PROSITE" id="PS50252"/>
    </source>
</evidence>
<evidence type="ECO:0000256" key="5">
    <source>
        <dbReference type="ARBA" id="ARBA00022843"/>
    </source>
</evidence>
<evidence type="ECO:0000256" key="12">
    <source>
        <dbReference type="ARBA" id="ARBA00078344"/>
    </source>
</evidence>
<dbReference type="Pfam" id="PF00907">
    <property type="entry name" value="T-box"/>
    <property type="match status" value="1"/>
</dbReference>
<feature type="compositionally biased region" description="Low complexity" evidence="15">
    <location>
        <begin position="880"/>
        <end position="895"/>
    </location>
</feature>
<dbReference type="GO" id="GO:0000785">
    <property type="term" value="C:chromatin"/>
    <property type="evidence" value="ECO:0007669"/>
    <property type="project" value="TreeGrafter"/>
</dbReference>
<feature type="compositionally biased region" description="Low complexity" evidence="15">
    <location>
        <begin position="728"/>
        <end position="746"/>
    </location>
</feature>
<dbReference type="PANTHER" id="PTHR11267:SF201">
    <property type="entry name" value="T-BOX DOMAIN-CONTAINING PROTEIN"/>
    <property type="match status" value="1"/>
</dbReference>
<keyword evidence="3" id="KW-1017">Isopeptide bond</keyword>
<sequence>MLDDDFGDGARENQDSSSVDLLGGRQVETSRQTSHKFGVADEGGSNPSNKFISCGSNEHATGADDQSVAKNEPRTLTELSERNANVLNPSDDVARNLSDFAAGGGDHDVTLRTKHGRDSATHDLFSLHDLNGGHHSDLQTGHHNHSHSQQLLQSYFPAQPPQYSFNHNGPSAVATNLPEIPTPSQLAPHHHPFHQQVRQAAQYGAEYGSLYPHGNGHNHQLQQRESGHGVSYQLAADASPHATSPCDGDDDKHVAIKNLSSNNSHNYYNNLLPQKDHDFHELEMKKEHDYQSDLQTPPFFNDVKSTPPGSHPQSTESAINPRCGLVSSSPPSFPHHHNFPQAIGGGAAGGLYGHPENAADTKGFGLNDPAQYPPPAGIQHFTTGCASNRAAVYLCNRDLWRKFHQRKTEMIITKQGRRMFPQLVYKLSGLDPTTQYNVFVDMVLCDPNQWKFQCGKWVPCGQAENIPKVSNVYLHPDSPSQGVHWMHQDIVFSKLKLTNYRGKDNGFVILNSMHQYQPRIHVLELNDRRSLRTFNFPETQFFAVTAYQNTDVTQLKIDYNPFAKGFRDNYDNLSPRDFNILTNGPRPKNGGPQKNSCPAPVVNAANLPVSGGYAANNPHHPGHYLTPFRHHQQGFHHQHHHHQLQPRLPLPTYHHHHHHNSSMPSLGSSNFGQMPPSGNPRPLGGNFRLPNPEETAFKLVGNTSSNSQSHSHSQSLASRPAYVPISPPHVSSVPSTTSSSSSSSSPAPFPIPVPTSLALSLHDITCNSQETSPAQSPMSQAQGKTIHYRSTIKTEITVTKELDNASPTDIPELPQEATTSTALLEGGRFNHDRSSDLSWLNTPPSSDGSPESKAPTQQDGFGGGGGGMAFKRQKISDGCLSASSNNSPTDSLSSDHMTGATGSDATVTSCYNEFASSVEGGSVSRADSAVSEQHNSVAAAAAATASHGANLHDPQQMFQNYGNIHSNIYFQQGYSAFTTQQAGLSAGSPYSLPPCPSNSSSSTSFYGQH</sequence>
<evidence type="ECO:0000256" key="13">
    <source>
        <dbReference type="ARBA" id="ARBA00081928"/>
    </source>
</evidence>
<keyword evidence="7 14" id="KW-0238">DNA-binding</keyword>
<evidence type="ECO:0000256" key="2">
    <source>
        <dbReference type="ARBA" id="ARBA00022491"/>
    </source>
</evidence>
<evidence type="ECO:0000256" key="8">
    <source>
        <dbReference type="ARBA" id="ARBA00023159"/>
    </source>
</evidence>
<keyword evidence="4" id="KW-0597">Phosphoprotein</keyword>
<evidence type="ECO:0000256" key="7">
    <source>
        <dbReference type="ARBA" id="ARBA00023125"/>
    </source>
</evidence>
<dbReference type="GO" id="GO:0000981">
    <property type="term" value="F:DNA-binding transcription factor activity, RNA polymerase II-specific"/>
    <property type="evidence" value="ECO:0007669"/>
    <property type="project" value="TreeGrafter"/>
</dbReference>
<name>C8YQV3_SCAMI</name>
<reference evidence="17" key="1">
    <citation type="journal article" date="2009" name="Gene Expr. Patterns">
        <title>Evolutionary modification of T-brain (tbr) expression patterns in sand dollar.</title>
        <authorList>
            <person name="Minemura K."/>
            <person name="Yamaguchi M."/>
            <person name="Minokawa T."/>
        </authorList>
    </citation>
    <scope>NUCLEOTIDE SEQUENCE</scope>
</reference>
<dbReference type="InterPro" id="IPR046360">
    <property type="entry name" value="T-box_DNA-bd"/>
</dbReference>
<accession>C8YQV3</accession>
<evidence type="ECO:0000313" key="17">
    <source>
        <dbReference type="EMBL" id="ACV88662.1"/>
    </source>
</evidence>
<evidence type="ECO:0000256" key="3">
    <source>
        <dbReference type="ARBA" id="ARBA00022499"/>
    </source>
</evidence>
<dbReference type="SUPFAM" id="SSF49417">
    <property type="entry name" value="p53-like transcription factors"/>
    <property type="match status" value="1"/>
</dbReference>
<dbReference type="EMBL" id="FJ715948">
    <property type="protein sequence ID" value="ACV88662.1"/>
    <property type="molecule type" value="mRNA"/>
</dbReference>
<dbReference type="Gene3D" id="2.60.40.820">
    <property type="entry name" value="Transcription factor, T-box"/>
    <property type="match status" value="1"/>
</dbReference>
<comment type="caution">
    <text evidence="14">Lacks conserved residue(s) required for the propagation of feature annotation.</text>
</comment>
<keyword evidence="10 14" id="KW-0539">Nucleus</keyword>
<dbReference type="InterPro" id="IPR001699">
    <property type="entry name" value="TF_T-box"/>
</dbReference>
<evidence type="ECO:0000256" key="15">
    <source>
        <dbReference type="SAM" id="MobiDB-lite"/>
    </source>
</evidence>
<dbReference type="GO" id="GO:0000978">
    <property type="term" value="F:RNA polymerase II cis-regulatory region sequence-specific DNA binding"/>
    <property type="evidence" value="ECO:0007669"/>
    <property type="project" value="InterPro"/>
</dbReference>
<feature type="compositionally biased region" description="Polar residues" evidence="15">
    <location>
        <begin position="836"/>
        <end position="859"/>
    </location>
</feature>
<dbReference type="PROSITE" id="PS50252">
    <property type="entry name" value="TBOX_3"/>
    <property type="match status" value="1"/>
</dbReference>
<dbReference type="AlphaFoldDB" id="C8YQV3"/>
<evidence type="ECO:0000256" key="9">
    <source>
        <dbReference type="ARBA" id="ARBA00023163"/>
    </source>
</evidence>
<proteinExistence type="evidence at transcript level"/>
<evidence type="ECO:0000256" key="4">
    <source>
        <dbReference type="ARBA" id="ARBA00022553"/>
    </source>
</evidence>
<evidence type="ECO:0000256" key="1">
    <source>
        <dbReference type="ARBA" id="ARBA00004123"/>
    </source>
</evidence>
<protein>
    <recommendedName>
        <fullName evidence="11">T-box transcription factor TBX21</fullName>
    </recommendedName>
    <alternativeName>
        <fullName evidence="12">T-cell-specific T-box transcription factor T-bet</fullName>
    </alternativeName>
    <alternativeName>
        <fullName evidence="13">Transcription factor TBLYM</fullName>
    </alternativeName>
</protein>
<dbReference type="PRINTS" id="PR00937">
    <property type="entry name" value="TBOX"/>
</dbReference>
<keyword evidence="6" id="KW-0805">Transcription regulation</keyword>